<comment type="caution">
    <text evidence="2">The sequence shown here is derived from an EMBL/GenBank/DDBJ whole genome shotgun (WGS) entry which is preliminary data.</text>
</comment>
<evidence type="ECO:0000313" key="3">
    <source>
        <dbReference type="Proteomes" id="UP000179069"/>
    </source>
</evidence>
<gene>
    <name evidence="2" type="ORF">A2785_02155</name>
</gene>
<keyword evidence="1" id="KW-0812">Transmembrane</keyword>
<evidence type="ECO:0000256" key="1">
    <source>
        <dbReference type="SAM" id="Phobius"/>
    </source>
</evidence>
<proteinExistence type="predicted"/>
<feature type="transmembrane region" description="Helical" evidence="1">
    <location>
        <begin position="122"/>
        <end position="142"/>
    </location>
</feature>
<feature type="transmembrane region" description="Helical" evidence="1">
    <location>
        <begin position="57"/>
        <end position="77"/>
    </location>
</feature>
<dbReference type="EMBL" id="MHCI01000008">
    <property type="protein sequence ID" value="OGY16917.1"/>
    <property type="molecule type" value="Genomic_DNA"/>
</dbReference>
<protein>
    <submittedName>
        <fullName evidence="2">Uncharacterized protein</fullName>
    </submittedName>
</protein>
<keyword evidence="1" id="KW-0472">Membrane</keyword>
<feature type="transmembrane region" description="Helical" evidence="1">
    <location>
        <begin position="89"/>
        <end position="110"/>
    </location>
</feature>
<accession>A0A1G1VNV2</accession>
<dbReference type="Proteomes" id="UP000179069">
    <property type="component" value="Unassembled WGS sequence"/>
</dbReference>
<feature type="transmembrane region" description="Helical" evidence="1">
    <location>
        <begin position="7"/>
        <end position="30"/>
    </location>
</feature>
<sequence>MKTWQKFAFVGVVLGVVGVALIPLLLAQLFQATHDLQGILKEVVVWMLNYPRPVELIYLWLLPGALLVLSFVVLYFRTLWKLFQSDPQWLTELAGQLVLLAFLFIGPWILKQFLNLGLTPTASVLLLLSSAIALPWIVIWTWGRRTKNNAHPPS</sequence>
<name>A0A1G1VNV2_9BACT</name>
<keyword evidence="1" id="KW-1133">Transmembrane helix</keyword>
<dbReference type="AlphaFoldDB" id="A0A1G1VNV2"/>
<organism evidence="2 3">
    <name type="scientific">Candidatus Chisholmbacteria bacterium RIFCSPHIGHO2_01_FULL_49_18</name>
    <dbReference type="NCBI Taxonomy" id="1797590"/>
    <lineage>
        <taxon>Bacteria</taxon>
        <taxon>Candidatus Chisholmiibacteriota</taxon>
    </lineage>
</organism>
<reference evidence="2 3" key="1">
    <citation type="journal article" date="2016" name="Nat. Commun.">
        <title>Thousands of microbial genomes shed light on interconnected biogeochemical processes in an aquifer system.</title>
        <authorList>
            <person name="Anantharaman K."/>
            <person name="Brown C.T."/>
            <person name="Hug L.A."/>
            <person name="Sharon I."/>
            <person name="Castelle C.J."/>
            <person name="Probst A.J."/>
            <person name="Thomas B.C."/>
            <person name="Singh A."/>
            <person name="Wilkins M.J."/>
            <person name="Karaoz U."/>
            <person name="Brodie E.L."/>
            <person name="Williams K.H."/>
            <person name="Hubbard S.S."/>
            <person name="Banfield J.F."/>
        </authorList>
    </citation>
    <scope>NUCLEOTIDE SEQUENCE [LARGE SCALE GENOMIC DNA]</scope>
</reference>
<evidence type="ECO:0000313" key="2">
    <source>
        <dbReference type="EMBL" id="OGY16917.1"/>
    </source>
</evidence>